<keyword evidence="3 5" id="KW-0964">Secreted</keyword>
<protein>
    <recommendedName>
        <fullName evidence="5">RxLR effector protein</fullName>
    </recommendedName>
</protein>
<organism evidence="6 7">
    <name type="scientific">Phytophthora megakarya</name>
    <dbReference type="NCBI Taxonomy" id="4795"/>
    <lineage>
        <taxon>Eukaryota</taxon>
        <taxon>Sar</taxon>
        <taxon>Stramenopiles</taxon>
        <taxon>Oomycota</taxon>
        <taxon>Peronosporomycetes</taxon>
        <taxon>Peronosporales</taxon>
        <taxon>Peronosporaceae</taxon>
        <taxon>Phytophthora</taxon>
    </lineage>
</organism>
<evidence type="ECO:0000256" key="3">
    <source>
        <dbReference type="ARBA" id="ARBA00022525"/>
    </source>
</evidence>
<dbReference type="Proteomes" id="UP000198211">
    <property type="component" value="Unassembled WGS sequence"/>
</dbReference>
<dbReference type="Pfam" id="PF16810">
    <property type="entry name" value="RXLR"/>
    <property type="match status" value="1"/>
</dbReference>
<accession>A0A225VXM3</accession>
<evidence type="ECO:0000256" key="4">
    <source>
        <dbReference type="ARBA" id="ARBA00022729"/>
    </source>
</evidence>
<gene>
    <name evidence="6" type="ORF">PHMEG_00017332</name>
</gene>
<comment type="subcellular location">
    <subcellularLocation>
        <location evidence="1 5">Secreted</location>
    </subcellularLocation>
</comment>
<keyword evidence="4 5" id="KW-0732">Signal</keyword>
<evidence type="ECO:0000313" key="6">
    <source>
        <dbReference type="EMBL" id="OWZ09894.1"/>
    </source>
</evidence>
<name>A0A225VXM3_9STRA</name>
<proteinExistence type="inferred from homology"/>
<comment type="function">
    <text evidence="5">Effector that suppresses plant defense responses during pathogen infection.</text>
</comment>
<dbReference type="EMBL" id="NBNE01002627">
    <property type="protein sequence ID" value="OWZ09894.1"/>
    <property type="molecule type" value="Genomic_DNA"/>
</dbReference>
<feature type="chain" id="PRO_5045004462" description="RxLR effector protein" evidence="5">
    <location>
        <begin position="24"/>
        <end position="162"/>
    </location>
</feature>
<evidence type="ECO:0000256" key="5">
    <source>
        <dbReference type="RuleBase" id="RU367124"/>
    </source>
</evidence>
<keyword evidence="7" id="KW-1185">Reference proteome</keyword>
<feature type="signal peptide" evidence="5">
    <location>
        <begin position="1"/>
        <end position="23"/>
    </location>
</feature>
<dbReference type="InterPro" id="IPR031825">
    <property type="entry name" value="RXLR"/>
</dbReference>
<comment type="caution">
    <text evidence="6">The sequence shown here is derived from an EMBL/GenBank/DDBJ whole genome shotgun (WGS) entry which is preliminary data.</text>
</comment>
<dbReference type="OrthoDB" id="98195at2759"/>
<sequence>MRGCLVLLLVIITFLSNTYTVSGSPLKLQNPIQSEVYSGRVLRANTNTAETTNAEGEERNALTDAIKKFSKNASGWAKKKKFVMGLKVQSWFAYSEHFAQGLMKKGVTPDDVWVALKLNLPKNQRNSKGNKSGYNLWVEYLFSYQRQNPSWNPKFGVTTPNK</sequence>
<reference evidence="7" key="1">
    <citation type="submission" date="2017-03" db="EMBL/GenBank/DDBJ databases">
        <title>Phytopthora megakarya and P. palmivora, two closely related causual agents of cacao black pod achieved similar genome size and gene model numbers by different mechanisms.</title>
        <authorList>
            <person name="Ali S."/>
            <person name="Shao J."/>
            <person name="Larry D.J."/>
            <person name="Kronmiller B."/>
            <person name="Shen D."/>
            <person name="Strem M.D."/>
            <person name="Melnick R.L."/>
            <person name="Guiltinan M.J."/>
            <person name="Tyler B.M."/>
            <person name="Meinhardt L.W."/>
            <person name="Bailey B.A."/>
        </authorList>
    </citation>
    <scope>NUCLEOTIDE SEQUENCE [LARGE SCALE GENOMIC DNA]</scope>
    <source>
        <strain evidence="7">zdho120</strain>
    </source>
</reference>
<evidence type="ECO:0000256" key="2">
    <source>
        <dbReference type="ARBA" id="ARBA00010400"/>
    </source>
</evidence>
<comment type="domain">
    <text evidence="5">The RxLR-dEER motif acts to carry the protein into the host cell cytoplasm through binding to cell surface phosphatidylinositol-3-phosphate.</text>
</comment>
<dbReference type="AlphaFoldDB" id="A0A225VXM3"/>
<evidence type="ECO:0000256" key="1">
    <source>
        <dbReference type="ARBA" id="ARBA00004613"/>
    </source>
</evidence>
<comment type="similarity">
    <text evidence="2 5">Belongs to the RxLR effector family.</text>
</comment>
<evidence type="ECO:0000313" key="7">
    <source>
        <dbReference type="Proteomes" id="UP000198211"/>
    </source>
</evidence>